<evidence type="ECO:0000313" key="2">
    <source>
        <dbReference type="EMBL" id="TXD38705.1"/>
    </source>
</evidence>
<organism evidence="2 3">
    <name type="scientific">Lujinxingia vulgaris</name>
    <dbReference type="NCBI Taxonomy" id="2600176"/>
    <lineage>
        <taxon>Bacteria</taxon>
        <taxon>Deltaproteobacteria</taxon>
        <taxon>Bradymonadales</taxon>
        <taxon>Lujinxingiaceae</taxon>
        <taxon>Lujinxingia</taxon>
    </lineage>
</organism>
<name>A0A5C6XA00_9DELT</name>
<dbReference type="OrthoDB" id="5495286at2"/>
<proteinExistence type="predicted"/>
<accession>A0A5C6XA00</accession>
<feature type="region of interest" description="Disordered" evidence="1">
    <location>
        <begin position="1"/>
        <end position="56"/>
    </location>
</feature>
<protein>
    <submittedName>
        <fullName evidence="2">Uncharacterized protein</fullName>
    </submittedName>
</protein>
<evidence type="ECO:0000313" key="3">
    <source>
        <dbReference type="Proteomes" id="UP000321046"/>
    </source>
</evidence>
<comment type="caution">
    <text evidence="2">The sequence shown here is derived from an EMBL/GenBank/DDBJ whole genome shotgun (WGS) entry which is preliminary data.</text>
</comment>
<dbReference type="Proteomes" id="UP000321046">
    <property type="component" value="Unassembled WGS sequence"/>
</dbReference>
<sequence length="617" mass="63444">MIACNVEDSGVNRPGVGNDVGDLDSGQPDADLDVGQPDLGEPDADTEPAPSCDDGVQNGDESAVDCGGACAPCALGESCGEATDCESGFCTENVCVDESCADVACADDEACYRAVCYLACEDADGCDPSSRCYQGSCLPLDCSTAECAASETCYRGVCYGACTGDEGCSEEGAECVEGSCVVPTCDDGLQNGDETDIDCGGSECDACAPGKMCEAGEDCQEPLATPWSDCDFGESACAEVGTQTRTVTTYSCGDAMTCEVNEAVETQECTRQTDDLECGETVIGEWGACQGAGEQGVCTTEGERRRVITSYVCAEGGCEVVEEEEFEACVLDTDAQACGAPETGEWSACGGFDSVCDQDGTRSRTVTYFECDGGECNERVDTETESCLRATTGVSCGDETYGDWSACEGFSGVCGQTGTQSRTVTYRECNGGECSTRTATESQTCTRNTDGTTCGSFTNGDWSSCSYANECSTSGSRTRTVTYRECSGGSCSTRTATETDTAGCARNTDGTSCGSTSYGSWGQCLVFAGTCGGNEARSVTYRRCSNGSCSNVTETETRPCTRPVGSPCSCDGALGTCASSGICDCRGTCFEGAPCTGPSGMGGCCSGGRCLEGFLCP</sequence>
<dbReference type="EMBL" id="VOSL01000036">
    <property type="protein sequence ID" value="TXD38705.1"/>
    <property type="molecule type" value="Genomic_DNA"/>
</dbReference>
<dbReference type="RefSeq" id="WP_146973818.1">
    <property type="nucleotide sequence ID" value="NZ_VOSL01000036.1"/>
</dbReference>
<evidence type="ECO:0000256" key="1">
    <source>
        <dbReference type="SAM" id="MobiDB-lite"/>
    </source>
</evidence>
<dbReference type="PROSITE" id="PS50092">
    <property type="entry name" value="TSP1"/>
    <property type="match status" value="1"/>
</dbReference>
<gene>
    <name evidence="2" type="ORF">FRC96_07130</name>
</gene>
<dbReference type="AlphaFoldDB" id="A0A5C6XA00"/>
<dbReference type="InterPro" id="IPR000884">
    <property type="entry name" value="TSP1_rpt"/>
</dbReference>
<reference evidence="2 3" key="1">
    <citation type="submission" date="2019-08" db="EMBL/GenBank/DDBJ databases">
        <title>Bradymonadales sp. TMQ2.</title>
        <authorList>
            <person name="Liang Q."/>
        </authorList>
    </citation>
    <scope>NUCLEOTIDE SEQUENCE [LARGE SCALE GENOMIC DNA]</scope>
    <source>
        <strain evidence="2 3">TMQ2</strain>
    </source>
</reference>